<dbReference type="Gene3D" id="3.40.50.2300">
    <property type="match status" value="2"/>
</dbReference>
<dbReference type="PROSITE" id="PS00356">
    <property type="entry name" value="HTH_LACI_1"/>
    <property type="match status" value="1"/>
</dbReference>
<dbReference type="Proteomes" id="UP000823989">
    <property type="component" value="Unassembled WGS sequence"/>
</dbReference>
<accession>A0A9D1QH11</accession>
<dbReference type="InterPro" id="IPR000843">
    <property type="entry name" value="HTH_LacI"/>
</dbReference>
<evidence type="ECO:0000313" key="6">
    <source>
        <dbReference type="EMBL" id="HIW12060.1"/>
    </source>
</evidence>
<dbReference type="Pfam" id="PF00356">
    <property type="entry name" value="LacI"/>
    <property type="match status" value="1"/>
</dbReference>
<dbReference type="GO" id="GO:0000976">
    <property type="term" value="F:transcription cis-regulatory region binding"/>
    <property type="evidence" value="ECO:0007669"/>
    <property type="project" value="TreeGrafter"/>
</dbReference>
<comment type="caution">
    <text evidence="6">The sequence shown here is derived from an EMBL/GenBank/DDBJ whole genome shotgun (WGS) entry which is preliminary data.</text>
</comment>
<evidence type="ECO:0000259" key="4">
    <source>
        <dbReference type="PROSITE" id="PS50932"/>
    </source>
</evidence>
<dbReference type="InterPro" id="IPR001387">
    <property type="entry name" value="Cro/C1-type_HTH"/>
</dbReference>
<dbReference type="SUPFAM" id="SSF47413">
    <property type="entry name" value="lambda repressor-like DNA-binding domains"/>
    <property type="match status" value="1"/>
</dbReference>
<sequence length="332" mass="37024">MKITMKDIAKEAGVSAATVSHVINGTKNITEDKRNKILDIIEKYNYSPNSTAKNLRKQNTKTAGLVVSSFPDTFVNEMVYGVEERAREKGYNLLLINTNEDEEYEQNTFNLLYSKMVDGIILSPASNDLEYLNAFTKSFPIVLVNRFNSKVENASSVTGDNFTIGYDAAKHMIEHGHKDIGIIYSVRHVSTTEDRIEGYKEALKENGLKFHESYLEAGHATVKGGAKAVESLLKREKKISALLIQNDLMTIGAISKLKELSIRIPEEVALIGFGDFASSPIITPPITNMVLPPHEIGRKAFDSLLKKIEDIEYMEHIELPASMFVRQSCGCD</sequence>
<evidence type="ECO:0000256" key="1">
    <source>
        <dbReference type="ARBA" id="ARBA00023015"/>
    </source>
</evidence>
<dbReference type="PRINTS" id="PR00036">
    <property type="entry name" value="HTHLACI"/>
</dbReference>
<gene>
    <name evidence="6" type="ORF">H9891_02750</name>
</gene>
<dbReference type="CDD" id="cd01392">
    <property type="entry name" value="HTH_LacI"/>
    <property type="match status" value="1"/>
</dbReference>
<name>A0A9D1QH11_9STAP</name>
<dbReference type="PROSITE" id="PS50943">
    <property type="entry name" value="HTH_CROC1"/>
    <property type="match status" value="1"/>
</dbReference>
<reference evidence="6" key="1">
    <citation type="journal article" date="2021" name="PeerJ">
        <title>Extensive microbial diversity within the chicken gut microbiome revealed by metagenomics and culture.</title>
        <authorList>
            <person name="Gilroy R."/>
            <person name="Ravi A."/>
            <person name="Getino M."/>
            <person name="Pursley I."/>
            <person name="Horton D.L."/>
            <person name="Alikhan N.F."/>
            <person name="Baker D."/>
            <person name="Gharbi K."/>
            <person name="Hall N."/>
            <person name="Watson M."/>
            <person name="Adriaenssens E.M."/>
            <person name="Foster-Nyarko E."/>
            <person name="Jarju S."/>
            <person name="Secka A."/>
            <person name="Antonio M."/>
            <person name="Oren A."/>
            <person name="Chaudhuri R.R."/>
            <person name="La Ragione R."/>
            <person name="Hildebrand F."/>
            <person name="Pallen M.J."/>
        </authorList>
    </citation>
    <scope>NUCLEOTIDE SEQUENCE</scope>
    <source>
        <strain evidence="6">ChiHjej13B12-752</strain>
    </source>
</reference>
<evidence type="ECO:0000256" key="3">
    <source>
        <dbReference type="ARBA" id="ARBA00023163"/>
    </source>
</evidence>
<dbReference type="Gene3D" id="1.10.260.40">
    <property type="entry name" value="lambda repressor-like DNA-binding domains"/>
    <property type="match status" value="1"/>
</dbReference>
<dbReference type="PANTHER" id="PTHR30146">
    <property type="entry name" value="LACI-RELATED TRANSCRIPTIONAL REPRESSOR"/>
    <property type="match status" value="1"/>
</dbReference>
<evidence type="ECO:0000259" key="5">
    <source>
        <dbReference type="PROSITE" id="PS50943"/>
    </source>
</evidence>
<evidence type="ECO:0000256" key="2">
    <source>
        <dbReference type="ARBA" id="ARBA00023125"/>
    </source>
</evidence>
<feature type="domain" description="HTH lacI-type" evidence="4">
    <location>
        <begin position="3"/>
        <end position="57"/>
    </location>
</feature>
<dbReference type="PROSITE" id="PS50932">
    <property type="entry name" value="HTH_LACI_2"/>
    <property type="match status" value="1"/>
</dbReference>
<protein>
    <submittedName>
        <fullName evidence="6">LacI family transcriptional regulator</fullName>
    </submittedName>
</protein>
<reference evidence="6" key="2">
    <citation type="submission" date="2021-04" db="EMBL/GenBank/DDBJ databases">
        <authorList>
            <person name="Gilroy R."/>
        </authorList>
    </citation>
    <scope>NUCLEOTIDE SEQUENCE</scope>
    <source>
        <strain evidence="6">ChiHjej13B12-752</strain>
    </source>
</reference>
<dbReference type="SMART" id="SM00354">
    <property type="entry name" value="HTH_LACI"/>
    <property type="match status" value="1"/>
</dbReference>
<dbReference type="InterPro" id="IPR001761">
    <property type="entry name" value="Peripla_BP/Lac1_sug-bd_dom"/>
</dbReference>
<organism evidence="6 7">
    <name type="scientific">Candidatus Salinicoccus stercoripullorum</name>
    <dbReference type="NCBI Taxonomy" id="2838756"/>
    <lineage>
        <taxon>Bacteria</taxon>
        <taxon>Bacillati</taxon>
        <taxon>Bacillota</taxon>
        <taxon>Bacilli</taxon>
        <taxon>Bacillales</taxon>
        <taxon>Staphylococcaceae</taxon>
        <taxon>Salinicoccus</taxon>
    </lineage>
</organism>
<dbReference type="Pfam" id="PF00532">
    <property type="entry name" value="Peripla_BP_1"/>
    <property type="match status" value="1"/>
</dbReference>
<dbReference type="CDD" id="cd06267">
    <property type="entry name" value="PBP1_LacI_sugar_binding-like"/>
    <property type="match status" value="1"/>
</dbReference>
<dbReference type="InterPro" id="IPR010982">
    <property type="entry name" value="Lambda_DNA-bd_dom_sf"/>
</dbReference>
<feature type="domain" description="HTH cro/C1-type" evidence="5">
    <location>
        <begin position="2"/>
        <end position="47"/>
    </location>
</feature>
<keyword evidence="1" id="KW-0805">Transcription regulation</keyword>
<dbReference type="SUPFAM" id="SSF53822">
    <property type="entry name" value="Periplasmic binding protein-like I"/>
    <property type="match status" value="1"/>
</dbReference>
<dbReference type="AlphaFoldDB" id="A0A9D1QH11"/>
<dbReference type="PANTHER" id="PTHR30146:SF109">
    <property type="entry name" value="HTH-TYPE TRANSCRIPTIONAL REGULATOR GALS"/>
    <property type="match status" value="1"/>
</dbReference>
<evidence type="ECO:0000313" key="7">
    <source>
        <dbReference type="Proteomes" id="UP000823989"/>
    </source>
</evidence>
<keyword evidence="2" id="KW-0238">DNA-binding</keyword>
<dbReference type="EMBL" id="DXHR01000007">
    <property type="protein sequence ID" value="HIW12060.1"/>
    <property type="molecule type" value="Genomic_DNA"/>
</dbReference>
<keyword evidence="3" id="KW-0804">Transcription</keyword>
<dbReference type="GO" id="GO:0003700">
    <property type="term" value="F:DNA-binding transcription factor activity"/>
    <property type="evidence" value="ECO:0007669"/>
    <property type="project" value="TreeGrafter"/>
</dbReference>
<proteinExistence type="predicted"/>
<dbReference type="InterPro" id="IPR028082">
    <property type="entry name" value="Peripla_BP_I"/>
</dbReference>